<organism evidence="4">
    <name type="scientific">Tetraodon nigroviridis</name>
    <name type="common">Spotted green pufferfish</name>
    <name type="synonym">Chelonodon nigroviridis</name>
    <dbReference type="NCBI Taxonomy" id="99883"/>
    <lineage>
        <taxon>Eukaryota</taxon>
        <taxon>Metazoa</taxon>
        <taxon>Chordata</taxon>
        <taxon>Craniata</taxon>
        <taxon>Vertebrata</taxon>
        <taxon>Euteleostomi</taxon>
        <taxon>Actinopterygii</taxon>
        <taxon>Neopterygii</taxon>
        <taxon>Teleostei</taxon>
        <taxon>Neoteleostei</taxon>
        <taxon>Acanthomorphata</taxon>
        <taxon>Eupercaria</taxon>
        <taxon>Tetraodontiformes</taxon>
        <taxon>Tetradontoidea</taxon>
        <taxon>Tetraodontidae</taxon>
        <taxon>Tetraodon</taxon>
    </lineage>
</organism>
<dbReference type="PANTHER" id="PTHR16017:SF0">
    <property type="entry name" value="WD REPEAT-CONTAINING PROTEIN 70"/>
    <property type="match status" value="1"/>
</dbReference>
<sequence length="168" mass="18751">MNMLVCAKAESAGGRAPEVKRRWCVWIFSCVQAAVVSYGCLCCVSPAHALPMFREARQRSTRKQLEKDRLDPKKSHKPEPPVAGPGRGGRVAAHGGTLSSFIVKNIALDKTDDSNPRQAILRHAKEAAENPFWVAPAYKKTQPKPLFAEESDEDEEAEKEPEWKKRKI</sequence>
<reference evidence="4" key="1">
    <citation type="journal article" date="2004" name="Nature">
        <title>Genome duplication in the teleost fish Tetraodon nigroviridis reveals the early vertebrate proto-karyotype.</title>
        <authorList>
            <person name="Jaillon O."/>
            <person name="Aury J.-M."/>
            <person name="Brunet F."/>
            <person name="Petit J.-L."/>
            <person name="Stange-Thomann N."/>
            <person name="Mauceli E."/>
            <person name="Bouneau L."/>
            <person name="Fischer C."/>
            <person name="Ozouf-Costaz C."/>
            <person name="Bernot A."/>
            <person name="Nicaud S."/>
            <person name="Jaffe D."/>
            <person name="Fisher S."/>
            <person name="Lutfalla G."/>
            <person name="Dossat C."/>
            <person name="Segurens B."/>
            <person name="Dasilva C."/>
            <person name="Salanoubat M."/>
            <person name="Levy M."/>
            <person name="Boudet N."/>
            <person name="Castellano S."/>
            <person name="Anthouard V."/>
            <person name="Jubin C."/>
            <person name="Castelli V."/>
            <person name="Katinka M."/>
            <person name="Vacherie B."/>
            <person name="Biemont C."/>
            <person name="Skalli Z."/>
            <person name="Cattolico L."/>
            <person name="Poulain J."/>
            <person name="De Berardinis V."/>
            <person name="Cruaud C."/>
            <person name="Duprat S."/>
            <person name="Brottier P."/>
            <person name="Coutanceau J.-P."/>
            <person name="Gouzy J."/>
            <person name="Parra G."/>
            <person name="Lardier G."/>
            <person name="Chapple C."/>
            <person name="McKernan K.J."/>
            <person name="McEwan P."/>
            <person name="Bosak S."/>
            <person name="Kellis M."/>
            <person name="Volff J.-N."/>
            <person name="Guigo R."/>
            <person name="Zody M.C."/>
            <person name="Mesirov J."/>
            <person name="Lindblad-Toh K."/>
            <person name="Birren B."/>
            <person name="Nusbaum C."/>
            <person name="Kahn D."/>
            <person name="Robinson-Rechavi M."/>
            <person name="Laudet V."/>
            <person name="Schachter V."/>
            <person name="Quetier F."/>
            <person name="Saurin W."/>
            <person name="Scarpelli C."/>
            <person name="Wincker P."/>
            <person name="Lander E.S."/>
            <person name="Weissenbach J."/>
            <person name="Roest Crollius H."/>
        </authorList>
    </citation>
    <scope>NUCLEOTIDE SEQUENCE [LARGE SCALE GENOMIC DNA]</scope>
</reference>
<feature type="region of interest" description="Disordered" evidence="3">
    <location>
        <begin position="55"/>
        <end position="94"/>
    </location>
</feature>
<evidence type="ECO:0000256" key="2">
    <source>
        <dbReference type="ARBA" id="ARBA00022737"/>
    </source>
</evidence>
<proteinExistence type="predicted"/>
<accession>Q4SJF2</accession>
<dbReference type="EMBL" id="CAAE01014575">
    <property type="protein sequence ID" value="CAF99230.1"/>
    <property type="molecule type" value="Genomic_DNA"/>
</dbReference>
<feature type="compositionally biased region" description="Acidic residues" evidence="3">
    <location>
        <begin position="149"/>
        <end position="159"/>
    </location>
</feature>
<evidence type="ECO:0000313" key="4">
    <source>
        <dbReference type="EMBL" id="CAF99230.1"/>
    </source>
</evidence>
<dbReference type="GO" id="GO:0035861">
    <property type="term" value="C:site of double-strand break"/>
    <property type="evidence" value="ECO:0007669"/>
    <property type="project" value="TreeGrafter"/>
</dbReference>
<keyword evidence="2" id="KW-0677">Repeat</keyword>
<dbReference type="GO" id="GO:0005634">
    <property type="term" value="C:nucleus"/>
    <property type="evidence" value="ECO:0007669"/>
    <property type="project" value="TreeGrafter"/>
</dbReference>
<feature type="compositionally biased region" description="Basic and acidic residues" evidence="3">
    <location>
        <begin position="55"/>
        <end position="79"/>
    </location>
</feature>
<dbReference type="AlphaFoldDB" id="Q4SJF2"/>
<evidence type="ECO:0000256" key="1">
    <source>
        <dbReference type="ARBA" id="ARBA00022574"/>
    </source>
</evidence>
<dbReference type="OrthoDB" id="8871329at2759"/>
<keyword evidence="1" id="KW-0853">WD repeat</keyword>
<dbReference type="InterPro" id="IPR051858">
    <property type="entry name" value="WD_repeat_GAD-1"/>
</dbReference>
<evidence type="ECO:0000256" key="3">
    <source>
        <dbReference type="SAM" id="MobiDB-lite"/>
    </source>
</evidence>
<reference evidence="4" key="2">
    <citation type="submission" date="2004-02" db="EMBL/GenBank/DDBJ databases">
        <authorList>
            <consortium name="Genoscope"/>
            <consortium name="Whitehead Institute Centre for Genome Research"/>
        </authorList>
    </citation>
    <scope>NUCLEOTIDE SEQUENCE</scope>
</reference>
<feature type="non-terminal residue" evidence="4">
    <location>
        <position position="168"/>
    </location>
</feature>
<feature type="region of interest" description="Disordered" evidence="3">
    <location>
        <begin position="143"/>
        <end position="168"/>
    </location>
</feature>
<name>Q4SJF2_TETNG</name>
<dbReference type="KEGG" id="tng:GSTEN00017239G001"/>
<gene>
    <name evidence="4" type="ORF">GSTENG00017239001</name>
</gene>
<dbReference type="PANTHER" id="PTHR16017">
    <property type="entry name" value="GASTRULATION DEFECTIVE PROTEIN 1-RELATED"/>
    <property type="match status" value="1"/>
</dbReference>
<protein>
    <submittedName>
        <fullName evidence="4">Chromosome 4 SCAF14575, whole genome shotgun sequence</fullName>
    </submittedName>
</protein>